<sequence>MNSSVVEIVCIGVVLRFNALFRKSSLQYRSGEGGQLCFIFDLESHNNHLLSIFISLELLPR</sequence>
<dbReference type="Proteomes" id="UP000634136">
    <property type="component" value="Unassembled WGS sequence"/>
</dbReference>
<organism evidence="1 2">
    <name type="scientific">Senna tora</name>
    <dbReference type="NCBI Taxonomy" id="362788"/>
    <lineage>
        <taxon>Eukaryota</taxon>
        <taxon>Viridiplantae</taxon>
        <taxon>Streptophyta</taxon>
        <taxon>Embryophyta</taxon>
        <taxon>Tracheophyta</taxon>
        <taxon>Spermatophyta</taxon>
        <taxon>Magnoliopsida</taxon>
        <taxon>eudicotyledons</taxon>
        <taxon>Gunneridae</taxon>
        <taxon>Pentapetalae</taxon>
        <taxon>rosids</taxon>
        <taxon>fabids</taxon>
        <taxon>Fabales</taxon>
        <taxon>Fabaceae</taxon>
        <taxon>Caesalpinioideae</taxon>
        <taxon>Cassia clade</taxon>
        <taxon>Senna</taxon>
    </lineage>
</organism>
<evidence type="ECO:0000313" key="1">
    <source>
        <dbReference type="EMBL" id="KAF7843410.1"/>
    </source>
</evidence>
<keyword evidence="2" id="KW-1185">Reference proteome</keyword>
<dbReference type="EMBL" id="JAAIUW010000001">
    <property type="protein sequence ID" value="KAF7843410.1"/>
    <property type="molecule type" value="Genomic_DNA"/>
</dbReference>
<evidence type="ECO:0000313" key="2">
    <source>
        <dbReference type="Proteomes" id="UP000634136"/>
    </source>
</evidence>
<dbReference type="AlphaFoldDB" id="A0A834XFA8"/>
<protein>
    <submittedName>
        <fullName evidence="1">Uncharacterized protein</fullName>
    </submittedName>
</protein>
<comment type="caution">
    <text evidence="1">The sequence shown here is derived from an EMBL/GenBank/DDBJ whole genome shotgun (WGS) entry which is preliminary data.</text>
</comment>
<reference evidence="1" key="1">
    <citation type="submission" date="2020-09" db="EMBL/GenBank/DDBJ databases">
        <title>Genome-Enabled Discovery of Anthraquinone Biosynthesis in Senna tora.</title>
        <authorList>
            <person name="Kang S.-H."/>
            <person name="Pandey R.P."/>
            <person name="Lee C.-M."/>
            <person name="Sim J.-S."/>
            <person name="Jeong J.-T."/>
            <person name="Choi B.-S."/>
            <person name="Jung M."/>
            <person name="Ginzburg D."/>
            <person name="Zhao K."/>
            <person name="Won S.Y."/>
            <person name="Oh T.-J."/>
            <person name="Yu Y."/>
            <person name="Kim N.-H."/>
            <person name="Lee O.R."/>
            <person name="Lee T.-H."/>
            <person name="Bashyal P."/>
            <person name="Kim T.-S."/>
            <person name="Lee W.-H."/>
            <person name="Kawkins C."/>
            <person name="Kim C.-K."/>
            <person name="Kim J.S."/>
            <person name="Ahn B.O."/>
            <person name="Rhee S.Y."/>
            <person name="Sohng J.K."/>
        </authorList>
    </citation>
    <scope>NUCLEOTIDE SEQUENCE</scope>
    <source>
        <tissue evidence="1">Leaf</tissue>
    </source>
</reference>
<proteinExistence type="predicted"/>
<name>A0A834XFA8_9FABA</name>
<gene>
    <name evidence="1" type="ORF">G2W53_000315</name>
</gene>
<accession>A0A834XFA8</accession>